<evidence type="ECO:0000256" key="1">
    <source>
        <dbReference type="PIRNR" id="PIRNR006162"/>
    </source>
</evidence>
<keyword evidence="1" id="KW-0460">Magnesium</keyword>
<dbReference type="EMBL" id="AUNB01000029">
    <property type="protein sequence ID" value="KEO59349.1"/>
    <property type="molecule type" value="Genomic_DNA"/>
</dbReference>
<dbReference type="GO" id="GO:0006655">
    <property type="term" value="P:phosphatidylglycerol biosynthetic process"/>
    <property type="evidence" value="ECO:0007669"/>
    <property type="project" value="UniProtKB-UniPathway"/>
</dbReference>
<dbReference type="InterPro" id="IPR007686">
    <property type="entry name" value="YutG/PgpA"/>
</dbReference>
<feature type="transmembrane region" description="Helical" evidence="2">
    <location>
        <begin position="137"/>
        <end position="158"/>
    </location>
</feature>
<keyword evidence="1" id="KW-0595">Phospholipid degradation</keyword>
<feature type="domain" description="YutG/PgpA" evidence="3">
    <location>
        <begin position="5"/>
        <end position="151"/>
    </location>
</feature>
<dbReference type="eggNOG" id="COG1267">
    <property type="taxonomic scope" value="Bacteria"/>
</dbReference>
<evidence type="ECO:0000313" key="4">
    <source>
        <dbReference type="EMBL" id="KEO59349.1"/>
    </source>
</evidence>
<dbReference type="AlphaFoldDB" id="A0A074JS97"/>
<dbReference type="InterPro" id="IPR036681">
    <property type="entry name" value="PgpA-like_sf"/>
</dbReference>
<keyword evidence="1" id="KW-1208">Phospholipid metabolism</keyword>
<gene>
    <name evidence="4" type="ORF">DT23_04520</name>
</gene>
<dbReference type="PANTHER" id="PTHR36305:SF1">
    <property type="entry name" value="PHOSPHATIDYLGLYCEROPHOSPHATASE A"/>
    <property type="match status" value="1"/>
</dbReference>
<comment type="cofactor">
    <cofactor evidence="1">
        <name>Mg(2+)</name>
        <dbReference type="ChEBI" id="CHEBI:18420"/>
    </cofactor>
</comment>
<keyword evidence="1" id="KW-0442">Lipid degradation</keyword>
<keyword evidence="1 2" id="KW-0472">Membrane</keyword>
<sequence length="164" mass="18204">MLRLINTALYVGLLRPAPGTWGSLVAVLVGWAIEHYLGFIPLVIAFVAVTALGFWSVEAELKDRPGEDPSEIVIDEVAGMWLALLFPAMGFWMRDTSMVWPGPVAAFLCFRLFDIWKPWLVGRADRRHDAKGVMLDDLWAGVFAGIVTIILAGLYHAVFLGMMQ</sequence>
<dbReference type="OrthoDB" id="9804091at2"/>
<dbReference type="InterPro" id="IPR026037">
    <property type="entry name" value="PgpA"/>
</dbReference>
<dbReference type="PIRSF" id="PIRSF006162">
    <property type="entry name" value="PgpA"/>
    <property type="match status" value="1"/>
</dbReference>
<name>A0A074JS97_9RHOB</name>
<keyword evidence="1 2" id="KW-0812">Transmembrane</keyword>
<dbReference type="RefSeq" id="WP_038131048.1">
    <property type="nucleotide sequence ID" value="NZ_AUNB01000029.1"/>
</dbReference>
<dbReference type="SUPFAM" id="SSF101307">
    <property type="entry name" value="YutG-like"/>
    <property type="match status" value="1"/>
</dbReference>
<dbReference type="UniPathway" id="UPA00084">
    <property type="reaction ID" value="UER00504"/>
</dbReference>
<keyword evidence="1" id="KW-0378">Hydrolase</keyword>
<dbReference type="PANTHER" id="PTHR36305">
    <property type="entry name" value="PHOSPHATIDYLGLYCEROPHOSPHATASE A"/>
    <property type="match status" value="1"/>
</dbReference>
<reference evidence="4 5" key="1">
    <citation type="journal article" date="2015" name="Antonie Van Leeuwenhoek">
        <title>Thioclava indica sp. nov., isolated from surface seawater of the Indian Ocean.</title>
        <authorList>
            <person name="Liu Y."/>
            <person name="Lai Q."/>
            <person name="Du J."/>
            <person name="Xu H."/>
            <person name="Jiang L."/>
            <person name="Shao Z."/>
        </authorList>
    </citation>
    <scope>NUCLEOTIDE SEQUENCE [LARGE SCALE GENOMIC DNA]</scope>
    <source>
        <strain evidence="4 5">DT23-4</strain>
    </source>
</reference>
<comment type="function">
    <text evidence="1">Lipid phosphatase which dephosphorylates phosphatidylglycerophosphate (PGP) to phosphatidylglycerol (PG).</text>
</comment>
<dbReference type="Proteomes" id="UP000027471">
    <property type="component" value="Unassembled WGS sequence"/>
</dbReference>
<comment type="pathway">
    <text evidence="1">Phospholipid metabolism; phosphatidylglycerol biosynthesis; phosphatidylglycerol from CDP-diacylglycerol: step 2/2.</text>
</comment>
<dbReference type="CDD" id="cd06971">
    <property type="entry name" value="PgpA"/>
    <property type="match status" value="1"/>
</dbReference>
<feature type="transmembrane region" description="Helical" evidence="2">
    <location>
        <begin position="39"/>
        <end position="61"/>
    </location>
</feature>
<keyword evidence="2" id="KW-1133">Transmembrane helix</keyword>
<comment type="catalytic activity">
    <reaction evidence="1">
        <text>a 1,2-diacyl-sn-glycero-3-phospho-(1'-sn-glycero-3'-phosphate) + H2O = a 1,2-diacyl-sn-glycero-3-phospho-(1'-sn-glycerol) + phosphate</text>
        <dbReference type="Rhea" id="RHEA:33751"/>
        <dbReference type="ChEBI" id="CHEBI:15377"/>
        <dbReference type="ChEBI" id="CHEBI:43474"/>
        <dbReference type="ChEBI" id="CHEBI:60110"/>
        <dbReference type="ChEBI" id="CHEBI:64716"/>
        <dbReference type="EC" id="3.1.3.27"/>
    </reaction>
</comment>
<organism evidence="4 5">
    <name type="scientific">Thioclava indica</name>
    <dbReference type="NCBI Taxonomy" id="1353528"/>
    <lineage>
        <taxon>Bacteria</taxon>
        <taxon>Pseudomonadati</taxon>
        <taxon>Pseudomonadota</taxon>
        <taxon>Alphaproteobacteria</taxon>
        <taxon>Rhodobacterales</taxon>
        <taxon>Paracoccaceae</taxon>
        <taxon>Thioclava</taxon>
    </lineage>
</organism>
<keyword evidence="1" id="KW-0443">Lipid metabolism</keyword>
<evidence type="ECO:0000256" key="2">
    <source>
        <dbReference type="SAM" id="Phobius"/>
    </source>
</evidence>
<comment type="caution">
    <text evidence="4">The sequence shown here is derived from an EMBL/GenBank/DDBJ whole genome shotgun (WGS) entry which is preliminary data.</text>
</comment>
<feature type="transmembrane region" description="Helical" evidence="2">
    <location>
        <begin position="12"/>
        <end position="33"/>
    </location>
</feature>
<keyword evidence="1" id="KW-1003">Cell membrane</keyword>
<keyword evidence="1" id="KW-0479">Metal-binding</keyword>
<dbReference type="EC" id="3.1.3.27" evidence="1"/>
<accession>A0A074JS97</accession>
<protein>
    <recommendedName>
        <fullName evidence="1">Phosphatidylglycerophosphatase A</fullName>
        <ecNumber evidence="1">3.1.3.27</ecNumber>
    </recommendedName>
    <alternativeName>
        <fullName evidence="1">Phosphatidylglycerolphosphate phosphatase A</fullName>
    </alternativeName>
</protein>
<dbReference type="Pfam" id="PF04608">
    <property type="entry name" value="PgpA"/>
    <property type="match status" value="1"/>
</dbReference>
<evidence type="ECO:0000259" key="3">
    <source>
        <dbReference type="Pfam" id="PF04608"/>
    </source>
</evidence>
<keyword evidence="5" id="KW-1185">Reference proteome</keyword>
<dbReference type="GO" id="GO:0005886">
    <property type="term" value="C:plasma membrane"/>
    <property type="evidence" value="ECO:0007669"/>
    <property type="project" value="UniProtKB-SubCell"/>
</dbReference>
<dbReference type="GO" id="GO:0008962">
    <property type="term" value="F:phosphatidylglycerophosphatase activity"/>
    <property type="evidence" value="ECO:0007669"/>
    <property type="project" value="UniProtKB-EC"/>
</dbReference>
<dbReference type="GO" id="GO:0009395">
    <property type="term" value="P:phospholipid catabolic process"/>
    <property type="evidence" value="ECO:0007669"/>
    <property type="project" value="UniProtKB-KW"/>
</dbReference>
<comment type="subcellular location">
    <subcellularLocation>
        <location evidence="1">Cell inner membrane</location>
        <topology evidence="1">Multi-pass membrane protein</topology>
    </subcellularLocation>
</comment>
<evidence type="ECO:0000313" key="5">
    <source>
        <dbReference type="Proteomes" id="UP000027471"/>
    </source>
</evidence>
<feature type="transmembrane region" description="Helical" evidence="2">
    <location>
        <begin position="73"/>
        <end position="92"/>
    </location>
</feature>
<dbReference type="STRING" id="1353528.DT23_04520"/>
<keyword evidence="1" id="KW-0997">Cell inner membrane</keyword>
<proteinExistence type="predicted"/>
<dbReference type="GO" id="GO:0046872">
    <property type="term" value="F:metal ion binding"/>
    <property type="evidence" value="ECO:0007669"/>
    <property type="project" value="UniProtKB-KW"/>
</dbReference>